<feature type="domain" description="HTH arsR-type" evidence="5">
    <location>
        <begin position="43"/>
        <end position="137"/>
    </location>
</feature>
<evidence type="ECO:0000259" key="5">
    <source>
        <dbReference type="PROSITE" id="PS50987"/>
    </source>
</evidence>
<name>A0A9X2Z5A6_9MYCO</name>
<dbReference type="SUPFAM" id="SSF46785">
    <property type="entry name" value="Winged helix' DNA-binding domain"/>
    <property type="match status" value="1"/>
</dbReference>
<evidence type="ECO:0000256" key="2">
    <source>
        <dbReference type="ARBA" id="ARBA00023125"/>
    </source>
</evidence>
<proteinExistence type="predicted"/>
<gene>
    <name evidence="6" type="ORF">H7K45_24480</name>
</gene>
<feature type="region of interest" description="Disordered" evidence="4">
    <location>
        <begin position="1"/>
        <end position="39"/>
    </location>
</feature>
<dbReference type="InterPro" id="IPR036388">
    <property type="entry name" value="WH-like_DNA-bd_sf"/>
</dbReference>
<dbReference type="InterPro" id="IPR051011">
    <property type="entry name" value="Metal_resp_trans_reg"/>
</dbReference>
<dbReference type="InterPro" id="IPR011991">
    <property type="entry name" value="ArsR-like_HTH"/>
</dbReference>
<reference evidence="6" key="1">
    <citation type="submission" date="2020-07" db="EMBL/GenBank/DDBJ databases">
        <authorList>
            <person name="Pettersson B.M.F."/>
            <person name="Behra P.R.K."/>
            <person name="Ramesh M."/>
            <person name="Das S."/>
            <person name="Dasgupta S."/>
            <person name="Kirsebom L.A."/>
        </authorList>
    </citation>
    <scope>NUCLEOTIDE SEQUENCE</scope>
    <source>
        <strain evidence="6">DSM 44838</strain>
    </source>
</reference>
<dbReference type="GO" id="GO:0003700">
    <property type="term" value="F:DNA-binding transcription factor activity"/>
    <property type="evidence" value="ECO:0007669"/>
    <property type="project" value="InterPro"/>
</dbReference>
<organism evidence="6 7">
    <name type="scientific">Mycobacterium yunnanensis</name>
    <dbReference type="NCBI Taxonomy" id="368477"/>
    <lineage>
        <taxon>Bacteria</taxon>
        <taxon>Bacillati</taxon>
        <taxon>Actinomycetota</taxon>
        <taxon>Actinomycetes</taxon>
        <taxon>Mycobacteriales</taxon>
        <taxon>Mycobacteriaceae</taxon>
        <taxon>Mycobacterium</taxon>
    </lineage>
</organism>
<keyword evidence="3" id="KW-0804">Transcription</keyword>
<dbReference type="EMBL" id="JACKVK010000013">
    <property type="protein sequence ID" value="MCV7423715.1"/>
    <property type="molecule type" value="Genomic_DNA"/>
</dbReference>
<dbReference type="AlphaFoldDB" id="A0A9X2Z5A6"/>
<dbReference type="InterPro" id="IPR036390">
    <property type="entry name" value="WH_DNA-bd_sf"/>
</dbReference>
<reference evidence="6" key="2">
    <citation type="journal article" date="2022" name="BMC Genomics">
        <title>Comparative genome analysis of mycobacteria focusing on tRNA and non-coding RNA.</title>
        <authorList>
            <person name="Behra P.R.K."/>
            <person name="Pettersson B.M.F."/>
            <person name="Ramesh M."/>
            <person name="Das S."/>
            <person name="Dasgupta S."/>
            <person name="Kirsebom L.A."/>
        </authorList>
    </citation>
    <scope>NUCLEOTIDE SEQUENCE</scope>
    <source>
        <strain evidence="6">DSM 44838</strain>
    </source>
</reference>
<keyword evidence="2" id="KW-0238">DNA-binding</keyword>
<keyword evidence="7" id="KW-1185">Reference proteome</keyword>
<dbReference type="PRINTS" id="PR00778">
    <property type="entry name" value="HTHARSR"/>
</dbReference>
<protein>
    <submittedName>
        <fullName evidence="6">Helix-turn-helix transcriptional regulator</fullName>
    </submittedName>
</protein>
<accession>A0A9X2Z5A6</accession>
<feature type="compositionally biased region" description="Basic and acidic residues" evidence="4">
    <location>
        <begin position="1"/>
        <end position="11"/>
    </location>
</feature>
<dbReference type="NCBIfam" id="NF033788">
    <property type="entry name" value="HTH_metalloreg"/>
    <property type="match status" value="1"/>
</dbReference>
<dbReference type="PROSITE" id="PS50987">
    <property type="entry name" value="HTH_ARSR_2"/>
    <property type="match status" value="1"/>
</dbReference>
<dbReference type="Pfam" id="PF01022">
    <property type="entry name" value="HTH_5"/>
    <property type="match status" value="1"/>
</dbReference>
<evidence type="ECO:0000256" key="3">
    <source>
        <dbReference type="ARBA" id="ARBA00023163"/>
    </source>
</evidence>
<dbReference type="PANTHER" id="PTHR43132">
    <property type="entry name" value="ARSENICAL RESISTANCE OPERON REPRESSOR ARSR-RELATED"/>
    <property type="match status" value="1"/>
</dbReference>
<evidence type="ECO:0000256" key="1">
    <source>
        <dbReference type="ARBA" id="ARBA00023015"/>
    </source>
</evidence>
<evidence type="ECO:0000256" key="4">
    <source>
        <dbReference type="SAM" id="MobiDB-lite"/>
    </source>
</evidence>
<dbReference type="CDD" id="cd00090">
    <property type="entry name" value="HTH_ARSR"/>
    <property type="match status" value="1"/>
</dbReference>
<comment type="caution">
    <text evidence="6">The sequence shown here is derived from an EMBL/GenBank/DDBJ whole genome shotgun (WGS) entry which is preliminary data.</text>
</comment>
<dbReference type="SMART" id="SM00418">
    <property type="entry name" value="HTH_ARSR"/>
    <property type="match status" value="1"/>
</dbReference>
<evidence type="ECO:0000313" key="6">
    <source>
        <dbReference type="EMBL" id="MCV7423715.1"/>
    </source>
</evidence>
<dbReference type="Gene3D" id="1.10.10.10">
    <property type="entry name" value="Winged helix-like DNA-binding domain superfamily/Winged helix DNA-binding domain"/>
    <property type="match status" value="1"/>
</dbReference>
<dbReference type="GO" id="GO:0003677">
    <property type="term" value="F:DNA binding"/>
    <property type="evidence" value="ECO:0007669"/>
    <property type="project" value="UniProtKB-KW"/>
</dbReference>
<evidence type="ECO:0000313" key="7">
    <source>
        <dbReference type="Proteomes" id="UP001141629"/>
    </source>
</evidence>
<dbReference type="InterPro" id="IPR001845">
    <property type="entry name" value="HTH_ArsR_DNA-bd_dom"/>
</dbReference>
<keyword evidence="1" id="KW-0805">Transcription regulation</keyword>
<dbReference type="Proteomes" id="UP001141629">
    <property type="component" value="Unassembled WGS sequence"/>
</dbReference>
<dbReference type="PANTHER" id="PTHR43132:SF8">
    <property type="entry name" value="HTH-TYPE TRANSCRIPTIONAL REGULATOR KMTR"/>
    <property type="match status" value="1"/>
</dbReference>
<sequence>MPDPRRREQTIKRLSQRPTCGNLSRRRQEGVPVAAGQSPEARVSEQLIQDTAGMFAMLSATVRLHLVWLLSLGERDVGTLAEETGQSMATVSHHLGKLKLAGVVDARRDGRRQVYYVSDVLAQQVVRLAVESNAATLDEAPRRRGRRSANG</sequence>
<feature type="compositionally biased region" description="Polar residues" evidence="4">
    <location>
        <begin position="12"/>
        <end position="22"/>
    </location>
</feature>